<gene>
    <name evidence="2" type="ORF">GCM10009030_34460</name>
</gene>
<dbReference type="InterPro" id="IPR037523">
    <property type="entry name" value="VOC_core"/>
</dbReference>
<dbReference type="SUPFAM" id="SSF54593">
    <property type="entry name" value="Glyoxalase/Bleomycin resistance protein/Dihydroxybiphenyl dioxygenase"/>
    <property type="match status" value="1"/>
</dbReference>
<feature type="domain" description="VOC" evidence="1">
    <location>
        <begin position="10"/>
        <end position="91"/>
    </location>
</feature>
<dbReference type="EMBL" id="BMOU01000006">
    <property type="protein sequence ID" value="GGO01129.1"/>
    <property type="molecule type" value="Genomic_DNA"/>
</dbReference>
<dbReference type="Gene3D" id="3.10.180.10">
    <property type="entry name" value="2,3-Dihydroxybiphenyl 1,2-Dioxygenase, domain 1"/>
    <property type="match status" value="1"/>
</dbReference>
<sequence>MTDDGFLVGSIDHVELSVPDRYEAADWYNEALGFEIVEEFEHWADLRAYPLMTSSDDGNTMLALFKRPPIEYRSWHGTRKNGLKPKLTSIS</sequence>
<organism evidence="2 3">
    <name type="scientific">Haloarcula pellucida</name>
    <dbReference type="NCBI Taxonomy" id="1427151"/>
    <lineage>
        <taxon>Archaea</taxon>
        <taxon>Methanobacteriati</taxon>
        <taxon>Methanobacteriota</taxon>
        <taxon>Stenosarchaea group</taxon>
        <taxon>Halobacteria</taxon>
        <taxon>Halobacteriales</taxon>
        <taxon>Haloarculaceae</taxon>
        <taxon>Haloarcula</taxon>
    </lineage>
</organism>
<dbReference type="CDD" id="cd06587">
    <property type="entry name" value="VOC"/>
    <property type="match status" value="1"/>
</dbReference>
<keyword evidence="3" id="KW-1185">Reference proteome</keyword>
<proteinExistence type="predicted"/>
<accession>A0A830GPM5</accession>
<dbReference type="Pfam" id="PF00903">
    <property type="entry name" value="Glyoxalase"/>
    <property type="match status" value="1"/>
</dbReference>
<reference evidence="2" key="2">
    <citation type="submission" date="2020-09" db="EMBL/GenBank/DDBJ databases">
        <authorList>
            <person name="Sun Q."/>
            <person name="Ohkuma M."/>
        </authorList>
    </citation>
    <scope>NUCLEOTIDE SEQUENCE</scope>
    <source>
        <strain evidence="2">JCM 17820</strain>
    </source>
</reference>
<reference evidence="2" key="1">
    <citation type="journal article" date="2014" name="Int. J. Syst. Evol. Microbiol.">
        <title>Complete genome sequence of Corynebacterium casei LMG S-19264T (=DSM 44701T), isolated from a smear-ripened cheese.</title>
        <authorList>
            <consortium name="US DOE Joint Genome Institute (JGI-PGF)"/>
            <person name="Walter F."/>
            <person name="Albersmeier A."/>
            <person name="Kalinowski J."/>
            <person name="Ruckert C."/>
        </authorList>
    </citation>
    <scope>NUCLEOTIDE SEQUENCE</scope>
    <source>
        <strain evidence="2">JCM 17820</strain>
    </source>
</reference>
<name>A0A830GPM5_9EURY</name>
<dbReference type="AlphaFoldDB" id="A0A830GPM5"/>
<evidence type="ECO:0000313" key="3">
    <source>
        <dbReference type="Proteomes" id="UP000605784"/>
    </source>
</evidence>
<evidence type="ECO:0000313" key="2">
    <source>
        <dbReference type="EMBL" id="GGO01129.1"/>
    </source>
</evidence>
<dbReference type="InterPro" id="IPR029068">
    <property type="entry name" value="Glyas_Bleomycin-R_OHBP_Dase"/>
</dbReference>
<dbReference type="InterPro" id="IPR004360">
    <property type="entry name" value="Glyas_Fos-R_dOase_dom"/>
</dbReference>
<protein>
    <recommendedName>
        <fullName evidence="1">VOC domain-containing protein</fullName>
    </recommendedName>
</protein>
<comment type="caution">
    <text evidence="2">The sequence shown here is derived from an EMBL/GenBank/DDBJ whole genome shotgun (WGS) entry which is preliminary data.</text>
</comment>
<dbReference type="PROSITE" id="PS51819">
    <property type="entry name" value="VOC"/>
    <property type="match status" value="1"/>
</dbReference>
<dbReference type="Proteomes" id="UP000605784">
    <property type="component" value="Unassembled WGS sequence"/>
</dbReference>
<evidence type="ECO:0000259" key="1">
    <source>
        <dbReference type="PROSITE" id="PS51819"/>
    </source>
</evidence>
<dbReference type="RefSeq" id="WP_189001051.1">
    <property type="nucleotide sequence ID" value="NZ_BMOU01000006.1"/>
</dbReference>